<dbReference type="Gene3D" id="3.20.20.80">
    <property type="entry name" value="Glycosidases"/>
    <property type="match status" value="1"/>
</dbReference>
<feature type="signal peptide" evidence="4">
    <location>
        <begin position="1"/>
        <end position="20"/>
    </location>
</feature>
<dbReference type="InterPro" id="IPR008964">
    <property type="entry name" value="Invasin/intimin_cell_adhesion"/>
</dbReference>
<evidence type="ECO:0000259" key="7">
    <source>
        <dbReference type="Pfam" id="PF02837"/>
    </source>
</evidence>
<dbReference type="Pfam" id="PF02836">
    <property type="entry name" value="Glyco_hydro_2_C"/>
    <property type="match status" value="1"/>
</dbReference>
<evidence type="ECO:0000256" key="4">
    <source>
        <dbReference type="SAM" id="SignalP"/>
    </source>
</evidence>
<evidence type="ECO:0000256" key="3">
    <source>
        <dbReference type="ARBA" id="ARBA00023295"/>
    </source>
</evidence>
<organism evidence="10 11">
    <name type="scientific">Coraliomargarita algicola</name>
    <dbReference type="NCBI Taxonomy" id="3092156"/>
    <lineage>
        <taxon>Bacteria</taxon>
        <taxon>Pseudomonadati</taxon>
        <taxon>Verrucomicrobiota</taxon>
        <taxon>Opitutia</taxon>
        <taxon>Puniceicoccales</taxon>
        <taxon>Coraliomargaritaceae</taxon>
        <taxon>Coraliomargarita</taxon>
    </lineage>
</organism>
<dbReference type="InterPro" id="IPR008979">
    <property type="entry name" value="Galactose-bd-like_sf"/>
</dbReference>
<accession>A0ABZ0RKN4</accession>
<dbReference type="PANTHER" id="PTHR42732">
    <property type="entry name" value="BETA-GALACTOSIDASE"/>
    <property type="match status" value="1"/>
</dbReference>
<dbReference type="Proteomes" id="UP001324993">
    <property type="component" value="Chromosome"/>
</dbReference>
<dbReference type="GO" id="GO:0016787">
    <property type="term" value="F:hydrolase activity"/>
    <property type="evidence" value="ECO:0007669"/>
    <property type="project" value="UniProtKB-KW"/>
</dbReference>
<evidence type="ECO:0000313" key="11">
    <source>
        <dbReference type="Proteomes" id="UP001324993"/>
    </source>
</evidence>
<evidence type="ECO:0000259" key="6">
    <source>
        <dbReference type="Pfam" id="PF02836"/>
    </source>
</evidence>
<feature type="domain" description="Glycoside hydrolase family 2 immunoglobulin-like beta-sandwich" evidence="5">
    <location>
        <begin position="200"/>
        <end position="278"/>
    </location>
</feature>
<keyword evidence="4" id="KW-0732">Signal</keyword>
<dbReference type="Pfam" id="PF18565">
    <property type="entry name" value="Glyco_hydro2_C5"/>
    <property type="match status" value="1"/>
</dbReference>
<dbReference type="InterPro" id="IPR006104">
    <property type="entry name" value="Glyco_hydro_2_N"/>
</dbReference>
<feature type="domain" description="Glycosyl hydrolases family 2 sugar binding" evidence="7">
    <location>
        <begin position="90"/>
        <end position="182"/>
    </location>
</feature>
<reference evidence="10 11" key="1">
    <citation type="submission" date="2023-11" db="EMBL/GenBank/DDBJ databases">
        <title>Coraliomargarita sp. nov., isolated from marine algae.</title>
        <authorList>
            <person name="Lee J.K."/>
            <person name="Baek J.H."/>
            <person name="Kim J.M."/>
            <person name="Choi D.G."/>
            <person name="Jeon C.O."/>
        </authorList>
    </citation>
    <scope>NUCLEOTIDE SEQUENCE [LARGE SCALE GENOMIC DNA]</scope>
    <source>
        <strain evidence="10 11">J2-16</strain>
    </source>
</reference>
<dbReference type="Pfam" id="PF16355">
    <property type="entry name" value="DUF4982"/>
    <property type="match status" value="1"/>
</dbReference>
<dbReference type="Pfam" id="PF02837">
    <property type="entry name" value="Glyco_hydro_2_N"/>
    <property type="match status" value="1"/>
</dbReference>
<name>A0ABZ0RKN4_9BACT</name>
<dbReference type="InterPro" id="IPR006101">
    <property type="entry name" value="Glyco_hydro_2"/>
</dbReference>
<proteinExistence type="inferred from homology"/>
<dbReference type="InterPro" id="IPR013783">
    <property type="entry name" value="Ig-like_fold"/>
</dbReference>
<evidence type="ECO:0000259" key="8">
    <source>
        <dbReference type="Pfam" id="PF16355"/>
    </source>
</evidence>
<dbReference type="PROSITE" id="PS00608">
    <property type="entry name" value="GLYCOSYL_HYDROL_F2_2"/>
    <property type="match status" value="1"/>
</dbReference>
<sequence length="818" mass="91490">MNSLKIIVGLAVLSLPLVSAAERETIDFNGGWKFARFGAMPDGSQLAEPAGLEKPSADVSAWRILDLPHDWGIEGPFRAELENRTGKLPWAGIGWYRKTFEVEALGKRVFVEFDGAMSNSQVWLNGEYVGEWPYGYASFQFELTPFLQQGENVLAVRLDNKERSSRWYPGGGIYRNVRLVKTAATRVAHWGTFVTTPEVPTTSASVHIQTTLDGAVEGTEVRHEILETGSNGSGTDCTLTVKSPKLWDLQSPNLYTLETTVLQNGEVVDREQTVFGIRTIEFTTDRGFLLNGKTVVMNGVCQHHDLGPLGTAINTRALERQIEILKEMGCNAIRTSHNPPAPEFLELCDRMGILVQVEAFDAWKASKTPNDYSLHFTEWHERDLRAMVRRDRNHPSVVMWSTGNEVREQGNAAGIKISQQLTDIIKSEDITRPVTAGCNNYRAGFNGFEQTVDVFGYNYKAKQNAKYYKQFLQKHPDIPLYGSETASTVSSRGEYFFPFSEDKSKGSGGYFQVSSYDFTAPSWAYRPDVEFEALDRYPKIFGEFVWTGFDYIGEPTPYNKDSTNLLNFTDPKQRARMKAELEKLGGDIPPRSSYFGIVDLCGFPKDRYFLYQARWRPDLPMAHILPHWNWPERVGEVTPVHVYTSGDEAEVFLNGKSLGRKKKGLYEYRLRWDDVLYQPGELKVIAYKNGKPWAEDVMPTAGDAAKLSLSADRSEIAADGRDLSFITVQISDQDGQLVPRSHNEVAFTIEGPGKIVAVGNGNPVSHEPFQASRRKAFNGLCLVVVQSVKGEAGIIRLTASSDGLIGRTVEIKTLKSAN</sequence>
<feature type="chain" id="PRO_5045308789" evidence="4">
    <location>
        <begin position="21"/>
        <end position="818"/>
    </location>
</feature>
<dbReference type="SUPFAM" id="SSF49373">
    <property type="entry name" value="Invasin/intimin cell-adhesion fragments"/>
    <property type="match status" value="1"/>
</dbReference>
<protein>
    <submittedName>
        <fullName evidence="10">Glycoside hydrolase family 2 TIM barrel-domain containing protein</fullName>
    </submittedName>
</protein>
<dbReference type="InterPro" id="IPR006103">
    <property type="entry name" value="Glyco_hydro_2_cat"/>
</dbReference>
<dbReference type="RefSeq" id="WP_319832853.1">
    <property type="nucleotide sequence ID" value="NZ_CP138858.1"/>
</dbReference>
<feature type="domain" description="Glycoside hydrolase family 2" evidence="9">
    <location>
        <begin position="707"/>
        <end position="809"/>
    </location>
</feature>
<evidence type="ECO:0000313" key="10">
    <source>
        <dbReference type="EMBL" id="WPJ95986.1"/>
    </source>
</evidence>
<dbReference type="PRINTS" id="PR00132">
    <property type="entry name" value="GLHYDRLASE2"/>
</dbReference>
<feature type="domain" description="Glycoside hydrolase family 2 catalytic" evidence="6">
    <location>
        <begin position="284"/>
        <end position="483"/>
    </location>
</feature>
<dbReference type="SUPFAM" id="SSF49303">
    <property type="entry name" value="beta-Galactosidase/glucuronidase domain"/>
    <property type="match status" value="1"/>
</dbReference>
<dbReference type="InterPro" id="IPR023232">
    <property type="entry name" value="Glyco_hydro_2_AS"/>
</dbReference>
<dbReference type="InterPro" id="IPR051913">
    <property type="entry name" value="GH2_Domain-Containing"/>
</dbReference>
<dbReference type="InterPro" id="IPR036156">
    <property type="entry name" value="Beta-gal/glucu_dom_sf"/>
</dbReference>
<dbReference type="Gene3D" id="2.60.120.260">
    <property type="entry name" value="Galactose-binding domain-like"/>
    <property type="match status" value="1"/>
</dbReference>
<dbReference type="SUPFAM" id="SSF51445">
    <property type="entry name" value="(Trans)glycosidases"/>
    <property type="match status" value="1"/>
</dbReference>
<gene>
    <name evidence="10" type="ORF">SH580_21450</name>
</gene>
<dbReference type="PANTHER" id="PTHR42732:SF1">
    <property type="entry name" value="BETA-MANNOSIDASE"/>
    <property type="match status" value="1"/>
</dbReference>
<dbReference type="EMBL" id="CP138858">
    <property type="protein sequence ID" value="WPJ95986.1"/>
    <property type="molecule type" value="Genomic_DNA"/>
</dbReference>
<dbReference type="Pfam" id="PF00703">
    <property type="entry name" value="Glyco_hydro_2"/>
    <property type="match status" value="1"/>
</dbReference>
<evidence type="ECO:0000259" key="5">
    <source>
        <dbReference type="Pfam" id="PF00703"/>
    </source>
</evidence>
<evidence type="ECO:0000256" key="2">
    <source>
        <dbReference type="ARBA" id="ARBA00022801"/>
    </source>
</evidence>
<comment type="similarity">
    <text evidence="1">Belongs to the glycosyl hydrolase 2 family.</text>
</comment>
<keyword evidence="11" id="KW-1185">Reference proteome</keyword>
<keyword evidence="2 10" id="KW-0378">Hydrolase</keyword>
<dbReference type="InterPro" id="IPR006102">
    <property type="entry name" value="Ig-like_GH2"/>
</dbReference>
<keyword evidence="3" id="KW-0326">Glycosidase</keyword>
<evidence type="ECO:0000256" key="1">
    <source>
        <dbReference type="ARBA" id="ARBA00007401"/>
    </source>
</evidence>
<dbReference type="InterPro" id="IPR040605">
    <property type="entry name" value="Glyco_hydro2_dom5"/>
</dbReference>
<dbReference type="SUPFAM" id="SSF49785">
    <property type="entry name" value="Galactose-binding domain-like"/>
    <property type="match status" value="1"/>
</dbReference>
<dbReference type="InterPro" id="IPR017853">
    <property type="entry name" value="GH"/>
</dbReference>
<dbReference type="Gene3D" id="2.60.40.10">
    <property type="entry name" value="Immunoglobulins"/>
    <property type="match status" value="3"/>
</dbReference>
<feature type="domain" description="DUF4982" evidence="8">
    <location>
        <begin position="635"/>
        <end position="694"/>
    </location>
</feature>
<dbReference type="InterPro" id="IPR032311">
    <property type="entry name" value="DUF4982"/>
</dbReference>
<evidence type="ECO:0000259" key="9">
    <source>
        <dbReference type="Pfam" id="PF18565"/>
    </source>
</evidence>